<evidence type="ECO:0000313" key="3">
    <source>
        <dbReference type="Proteomes" id="UP001163046"/>
    </source>
</evidence>
<name>A0A9W9ZHC4_9CNID</name>
<comment type="caution">
    <text evidence="2">The sequence shown here is derived from an EMBL/GenBank/DDBJ whole genome shotgun (WGS) entry which is preliminary data.</text>
</comment>
<dbReference type="Proteomes" id="UP001163046">
    <property type="component" value="Unassembled WGS sequence"/>
</dbReference>
<reference evidence="2" key="1">
    <citation type="submission" date="2023-01" db="EMBL/GenBank/DDBJ databases">
        <title>Genome assembly of the deep-sea coral Lophelia pertusa.</title>
        <authorList>
            <person name="Herrera S."/>
            <person name="Cordes E."/>
        </authorList>
    </citation>
    <scope>NUCLEOTIDE SEQUENCE</scope>
    <source>
        <strain evidence="2">USNM1676648</strain>
        <tissue evidence="2">Polyp</tissue>
    </source>
</reference>
<keyword evidence="3" id="KW-1185">Reference proteome</keyword>
<feature type="compositionally biased region" description="Acidic residues" evidence="1">
    <location>
        <begin position="48"/>
        <end position="57"/>
    </location>
</feature>
<evidence type="ECO:0000313" key="2">
    <source>
        <dbReference type="EMBL" id="KAJ7381561.1"/>
    </source>
</evidence>
<sequence length="99" mass="11363">MGIHQWMLELEGREPQDNGPESDDYVDSTMIYVDSPVDAELGSRELQDNEPESDDYVDSPVDAELGVVPPKIMNLNQMIMWIHQWMLELGSREPQDNET</sequence>
<dbReference type="EMBL" id="MU826255">
    <property type="protein sequence ID" value="KAJ7381561.1"/>
    <property type="molecule type" value="Genomic_DNA"/>
</dbReference>
<dbReference type="AlphaFoldDB" id="A0A9W9ZHC4"/>
<proteinExistence type="predicted"/>
<evidence type="ECO:0000256" key="1">
    <source>
        <dbReference type="SAM" id="MobiDB-lite"/>
    </source>
</evidence>
<protein>
    <submittedName>
        <fullName evidence="2">Uncharacterized protein</fullName>
    </submittedName>
</protein>
<organism evidence="2 3">
    <name type="scientific">Desmophyllum pertusum</name>
    <dbReference type="NCBI Taxonomy" id="174260"/>
    <lineage>
        <taxon>Eukaryota</taxon>
        <taxon>Metazoa</taxon>
        <taxon>Cnidaria</taxon>
        <taxon>Anthozoa</taxon>
        <taxon>Hexacorallia</taxon>
        <taxon>Scleractinia</taxon>
        <taxon>Caryophylliina</taxon>
        <taxon>Caryophylliidae</taxon>
        <taxon>Desmophyllum</taxon>
    </lineage>
</organism>
<feature type="region of interest" description="Disordered" evidence="1">
    <location>
        <begin position="37"/>
        <end position="61"/>
    </location>
</feature>
<gene>
    <name evidence="2" type="ORF">OS493_040457</name>
</gene>
<accession>A0A9W9ZHC4</accession>